<name>A0AAP2W616_9EURY</name>
<comment type="caution">
    <text evidence="1">The sequence shown here is derived from an EMBL/GenBank/DDBJ whole genome shotgun (WGS) entry which is preliminary data.</text>
</comment>
<organism evidence="1 2">
    <name type="scientific">Methanooceanicella nereidis</name>
    <dbReference type="NCBI Taxonomy" id="2052831"/>
    <lineage>
        <taxon>Archaea</taxon>
        <taxon>Methanobacteriati</taxon>
        <taxon>Methanobacteriota</taxon>
        <taxon>Stenosarchaea group</taxon>
        <taxon>Methanomicrobia</taxon>
        <taxon>Methanocellales</taxon>
        <taxon>Methanocellaceae</taxon>
        <taxon>Methanooceanicella</taxon>
    </lineage>
</organism>
<keyword evidence="2" id="KW-1185">Reference proteome</keyword>
<evidence type="ECO:0000313" key="1">
    <source>
        <dbReference type="EMBL" id="MCD1296205.1"/>
    </source>
</evidence>
<accession>A0AAP2W616</accession>
<dbReference type="Proteomes" id="UP001320159">
    <property type="component" value="Unassembled WGS sequence"/>
</dbReference>
<dbReference type="EMBL" id="PGCK01000014">
    <property type="protein sequence ID" value="MCD1296205.1"/>
    <property type="molecule type" value="Genomic_DNA"/>
</dbReference>
<dbReference type="RefSeq" id="WP_230743169.1">
    <property type="nucleotide sequence ID" value="NZ_PGCK01000014.1"/>
</dbReference>
<reference evidence="1 2" key="1">
    <citation type="submission" date="2017-11" db="EMBL/GenBank/DDBJ databases">
        <title>Isolation and Characterization of Family Methanocellaceae Species from Potential Methane Hydrate Area Offshore Southwestern Taiwan.</title>
        <authorList>
            <person name="Zhang W.-L."/>
            <person name="Chen W.-C."/>
            <person name="Lai M.-C."/>
            <person name="Chen S.-C."/>
        </authorList>
    </citation>
    <scope>NUCLEOTIDE SEQUENCE [LARGE SCALE GENOMIC DNA]</scope>
    <source>
        <strain evidence="1 2">CWC-04</strain>
    </source>
</reference>
<protein>
    <submittedName>
        <fullName evidence="1">Uncharacterized protein</fullName>
    </submittedName>
</protein>
<dbReference type="AlphaFoldDB" id="A0AAP2W616"/>
<sequence>MNVTVSLGLDDILFLTDGKFTAGIIKAGDVKRVFIETDTEELVQFLDPEDILAASCFYSGERAKSSIRCMLYLVREGDMPLLVLKKDHPATKRLSIVVSAGEKITLSSCIIPGTHPEQDVLCGKGELDGMTIIGTNGKVSINGPGSPLYDVEPF</sequence>
<evidence type="ECO:0000313" key="2">
    <source>
        <dbReference type="Proteomes" id="UP001320159"/>
    </source>
</evidence>
<gene>
    <name evidence="1" type="ORF">CUJ83_14475</name>
</gene>
<proteinExistence type="predicted"/>